<evidence type="ECO:0000256" key="1">
    <source>
        <dbReference type="SAM" id="MobiDB-lite"/>
    </source>
</evidence>
<gene>
    <name evidence="2" type="ORF">PODLI_1B027051</name>
</gene>
<sequence length="86" mass="8851">MGSRLYQEPTEAEPGRSNGGGGGAGGGSVRRTQVRSPAAAAKETPPPPEKTAVEEGDGEGSQNSEGPSEISLGIKKIEFKYVECTM</sequence>
<dbReference type="Proteomes" id="UP001178461">
    <property type="component" value="Chromosome 2"/>
</dbReference>
<keyword evidence="3" id="KW-1185">Reference proteome</keyword>
<proteinExistence type="predicted"/>
<accession>A0AA35P1I3</accession>
<reference evidence="2" key="1">
    <citation type="submission" date="2022-12" db="EMBL/GenBank/DDBJ databases">
        <authorList>
            <person name="Alioto T."/>
            <person name="Alioto T."/>
            <person name="Gomez Garrido J."/>
        </authorList>
    </citation>
    <scope>NUCLEOTIDE SEQUENCE</scope>
</reference>
<feature type="region of interest" description="Disordered" evidence="1">
    <location>
        <begin position="1"/>
        <end position="73"/>
    </location>
</feature>
<feature type="compositionally biased region" description="Gly residues" evidence="1">
    <location>
        <begin position="17"/>
        <end position="28"/>
    </location>
</feature>
<protein>
    <submittedName>
        <fullName evidence="2">Uncharacterized protein</fullName>
    </submittedName>
</protein>
<dbReference type="EMBL" id="OX395127">
    <property type="protein sequence ID" value="CAI5768878.1"/>
    <property type="molecule type" value="Genomic_DNA"/>
</dbReference>
<evidence type="ECO:0000313" key="3">
    <source>
        <dbReference type="Proteomes" id="UP001178461"/>
    </source>
</evidence>
<evidence type="ECO:0000313" key="2">
    <source>
        <dbReference type="EMBL" id="CAI5768878.1"/>
    </source>
</evidence>
<name>A0AA35P1I3_9SAUR</name>
<organism evidence="2 3">
    <name type="scientific">Podarcis lilfordi</name>
    <name type="common">Lilford's wall lizard</name>
    <dbReference type="NCBI Taxonomy" id="74358"/>
    <lineage>
        <taxon>Eukaryota</taxon>
        <taxon>Metazoa</taxon>
        <taxon>Chordata</taxon>
        <taxon>Craniata</taxon>
        <taxon>Vertebrata</taxon>
        <taxon>Euteleostomi</taxon>
        <taxon>Lepidosauria</taxon>
        <taxon>Squamata</taxon>
        <taxon>Bifurcata</taxon>
        <taxon>Unidentata</taxon>
        <taxon>Episquamata</taxon>
        <taxon>Laterata</taxon>
        <taxon>Lacertibaenia</taxon>
        <taxon>Lacertidae</taxon>
        <taxon>Podarcis</taxon>
    </lineage>
</organism>
<dbReference type="AlphaFoldDB" id="A0AA35P1I3"/>